<name>A0A8J2JXB1_9HEXA</name>
<evidence type="ECO:0000313" key="2">
    <source>
        <dbReference type="Proteomes" id="UP000708208"/>
    </source>
</evidence>
<evidence type="ECO:0000313" key="1">
    <source>
        <dbReference type="EMBL" id="CAG7716123.1"/>
    </source>
</evidence>
<keyword evidence="2" id="KW-1185">Reference proteome</keyword>
<dbReference type="OrthoDB" id="669224at2759"/>
<protein>
    <submittedName>
        <fullName evidence="1">Uncharacterized protein</fullName>
    </submittedName>
</protein>
<organism evidence="1 2">
    <name type="scientific">Allacma fusca</name>
    <dbReference type="NCBI Taxonomy" id="39272"/>
    <lineage>
        <taxon>Eukaryota</taxon>
        <taxon>Metazoa</taxon>
        <taxon>Ecdysozoa</taxon>
        <taxon>Arthropoda</taxon>
        <taxon>Hexapoda</taxon>
        <taxon>Collembola</taxon>
        <taxon>Symphypleona</taxon>
        <taxon>Sminthuridae</taxon>
        <taxon>Allacma</taxon>
    </lineage>
</organism>
<feature type="non-terminal residue" evidence="1">
    <location>
        <position position="52"/>
    </location>
</feature>
<dbReference type="Proteomes" id="UP000708208">
    <property type="component" value="Unassembled WGS sequence"/>
</dbReference>
<reference evidence="1" key="1">
    <citation type="submission" date="2021-06" db="EMBL/GenBank/DDBJ databases">
        <authorList>
            <person name="Hodson N. C."/>
            <person name="Mongue J. A."/>
            <person name="Jaron S. K."/>
        </authorList>
    </citation>
    <scope>NUCLEOTIDE SEQUENCE</scope>
</reference>
<proteinExistence type="predicted"/>
<feature type="non-terminal residue" evidence="1">
    <location>
        <position position="1"/>
    </location>
</feature>
<gene>
    <name evidence="1" type="ORF">AFUS01_LOCUS5652</name>
</gene>
<comment type="caution">
    <text evidence="1">The sequence shown here is derived from an EMBL/GenBank/DDBJ whole genome shotgun (WGS) entry which is preliminary data.</text>
</comment>
<sequence>KLMEPLFKEVSWEITDPIVLEEEIAKGKFATVYSGKTGGMDAALKVFSSDQR</sequence>
<dbReference type="AlphaFoldDB" id="A0A8J2JXB1"/>
<dbReference type="EMBL" id="CAJVCH010036108">
    <property type="protein sequence ID" value="CAG7716123.1"/>
    <property type="molecule type" value="Genomic_DNA"/>
</dbReference>
<accession>A0A8J2JXB1</accession>